<feature type="region of interest" description="Disordered" evidence="3">
    <location>
        <begin position="133"/>
        <end position="174"/>
    </location>
</feature>
<dbReference type="EMBL" id="CH963847">
    <property type="protein sequence ID" value="EDW73090.2"/>
    <property type="molecule type" value="Genomic_DNA"/>
</dbReference>
<dbReference type="InterPro" id="IPR000504">
    <property type="entry name" value="RRM_dom"/>
</dbReference>
<dbReference type="InterPro" id="IPR056611">
    <property type="entry name" value="ENOX1/2_dom"/>
</dbReference>
<dbReference type="InterPro" id="IPR012677">
    <property type="entry name" value="Nucleotide-bd_a/b_plait_sf"/>
</dbReference>
<organism evidence="5 6">
    <name type="scientific">Drosophila willistoni</name>
    <name type="common">Fruit fly</name>
    <dbReference type="NCBI Taxonomy" id="7260"/>
    <lineage>
        <taxon>Eukaryota</taxon>
        <taxon>Metazoa</taxon>
        <taxon>Ecdysozoa</taxon>
        <taxon>Arthropoda</taxon>
        <taxon>Hexapoda</taxon>
        <taxon>Insecta</taxon>
        <taxon>Pterygota</taxon>
        <taxon>Neoptera</taxon>
        <taxon>Endopterygota</taxon>
        <taxon>Diptera</taxon>
        <taxon>Brachycera</taxon>
        <taxon>Muscomorpha</taxon>
        <taxon>Ephydroidea</taxon>
        <taxon>Drosophilidae</taxon>
        <taxon>Drosophila</taxon>
        <taxon>Sophophora</taxon>
    </lineage>
</organism>
<proteinExistence type="predicted"/>
<keyword evidence="1 2" id="KW-0694">RNA-binding</keyword>
<name>B4ML32_DROWI</name>
<dbReference type="HOGENOM" id="CLU_019282_0_0_1"/>
<dbReference type="AlphaFoldDB" id="B4ML32"/>
<dbReference type="FunCoup" id="B4ML32">
    <property type="interactions" value="439"/>
</dbReference>
<dbReference type="Pfam" id="PF23267">
    <property type="entry name" value="ENOX1"/>
    <property type="match status" value="1"/>
</dbReference>
<dbReference type="InterPro" id="IPR034140">
    <property type="entry name" value="ENOX_RRM"/>
</dbReference>
<protein>
    <recommendedName>
        <fullName evidence="4">RRM domain-containing protein</fullName>
    </recommendedName>
</protein>
<sequence length="856" mass="93793">MLPLFGTMPNGVSLPNHPNFLNQLAAAISTTTNTTIPGGGGAGGVGTSSTSPNNKQSITAAIANQTQGSAPMDLENEGELDGLETVAAKPVDKLANTTTPTTSLSLPDAQLYLNGLMHTPSGYLYFPAAAQNPGPGGTQPTAGQTAATAGGAGAAGGGAAAVSGPTGTAGGGGSANANAQMLMDPTAMMAAAMQQMQHNYAAAGYAAAAAAAGMPTDGVGVAVEAALAGDAPAGLKEVIKTKNCILFPPNPNAPPPTIRERPPGCRTVFVGGLPENITEEVIREIFESCGEITTLRMSKKNFCHIRYRHETAIDRAIYLSGYRLRISTLNEPPNFGRLHVDYAQARDDQYDYECRQRQLQREQRHRERMSLDRLRSQSPPPIPHYTDHEATAVAEHLRNNETFVKAIQTITAWLERGDCTKRNANVFYSMIQSTHAHVRRLHTDKLQLEEDLRKARECYRKQMGTMSTQFTQIEKVFNAASHKKVWDHFTKAQRKNIDQWKKLATELRTVQIDDDEMEISDDERDYESRRSGKRTRYDSEGLKDENDSLRCQLEAIRHEMSLERSDYVQREKQIKVLQETIRNMQTQLLQTKLREQKDTKIIDQLERNLKDAGVKQLLLKTKIKETVDKLKDREANSASASNASNLDYNSSNNAEDEDDDGDDDDDDDDDVVADAKLAAPSHPQQTVEMEIIDIDKVDDDVRIIEHQSGVVEIHEIEDDEKVETASANTSPAAATIAVTEAEPKANAIDISKADKLDTEAKTAAAATQEETTIQESNGFRSLALSEAKVIALTSAYLVLHPHGAEISSICNYLHEMLLKSELELKSHTDLANILKKYTNLFKSELTKWKFCGFAES</sequence>
<evidence type="ECO:0000256" key="2">
    <source>
        <dbReference type="PROSITE-ProRule" id="PRU00176"/>
    </source>
</evidence>
<feature type="region of interest" description="Disordered" evidence="3">
    <location>
        <begin position="633"/>
        <end position="670"/>
    </location>
</feature>
<feature type="compositionally biased region" description="Basic and acidic residues" evidence="3">
    <location>
        <begin position="526"/>
        <end position="541"/>
    </location>
</feature>
<dbReference type="SUPFAM" id="SSF54928">
    <property type="entry name" value="RNA-binding domain, RBD"/>
    <property type="match status" value="1"/>
</dbReference>
<dbReference type="SMR" id="B4ML32"/>
<dbReference type="eggNOG" id="ENOG502QQ8G">
    <property type="taxonomic scope" value="Eukaryota"/>
</dbReference>
<feature type="region of interest" description="Disordered" evidence="3">
    <location>
        <begin position="519"/>
        <end position="541"/>
    </location>
</feature>
<dbReference type="GO" id="GO:0007624">
    <property type="term" value="P:ultradian rhythm"/>
    <property type="evidence" value="ECO:0007669"/>
    <property type="project" value="InterPro"/>
</dbReference>
<accession>B4ML32</accession>
<dbReference type="InterPro" id="IPR035979">
    <property type="entry name" value="RBD_domain_sf"/>
</dbReference>
<keyword evidence="6" id="KW-1185">Reference proteome</keyword>
<dbReference type="Gene3D" id="3.30.70.330">
    <property type="match status" value="1"/>
</dbReference>
<dbReference type="Proteomes" id="UP000007798">
    <property type="component" value="Unassembled WGS sequence"/>
</dbReference>
<evidence type="ECO:0000313" key="5">
    <source>
        <dbReference type="EMBL" id="EDW73090.2"/>
    </source>
</evidence>
<reference evidence="5 6" key="1">
    <citation type="journal article" date="2007" name="Nature">
        <title>Evolution of genes and genomes on the Drosophila phylogeny.</title>
        <authorList>
            <consortium name="Drosophila 12 Genomes Consortium"/>
            <person name="Clark A.G."/>
            <person name="Eisen M.B."/>
            <person name="Smith D.R."/>
            <person name="Bergman C.M."/>
            <person name="Oliver B."/>
            <person name="Markow T.A."/>
            <person name="Kaufman T.C."/>
            <person name="Kellis M."/>
            <person name="Gelbart W."/>
            <person name="Iyer V.N."/>
            <person name="Pollard D.A."/>
            <person name="Sackton T.B."/>
            <person name="Larracuente A.M."/>
            <person name="Singh N.D."/>
            <person name="Abad J.P."/>
            <person name="Abt D.N."/>
            <person name="Adryan B."/>
            <person name="Aguade M."/>
            <person name="Akashi H."/>
            <person name="Anderson W.W."/>
            <person name="Aquadro C.F."/>
            <person name="Ardell D.H."/>
            <person name="Arguello R."/>
            <person name="Artieri C.G."/>
            <person name="Barbash D.A."/>
            <person name="Barker D."/>
            <person name="Barsanti P."/>
            <person name="Batterham P."/>
            <person name="Batzoglou S."/>
            <person name="Begun D."/>
            <person name="Bhutkar A."/>
            <person name="Blanco E."/>
            <person name="Bosak S.A."/>
            <person name="Bradley R.K."/>
            <person name="Brand A.D."/>
            <person name="Brent M.R."/>
            <person name="Brooks A.N."/>
            <person name="Brown R.H."/>
            <person name="Butlin R.K."/>
            <person name="Caggese C."/>
            <person name="Calvi B.R."/>
            <person name="Bernardo de Carvalho A."/>
            <person name="Caspi A."/>
            <person name="Castrezana S."/>
            <person name="Celniker S.E."/>
            <person name="Chang J.L."/>
            <person name="Chapple C."/>
            <person name="Chatterji S."/>
            <person name="Chinwalla A."/>
            <person name="Civetta A."/>
            <person name="Clifton S.W."/>
            <person name="Comeron J.M."/>
            <person name="Costello J.C."/>
            <person name="Coyne J.A."/>
            <person name="Daub J."/>
            <person name="David R.G."/>
            <person name="Delcher A.L."/>
            <person name="Delehaunty K."/>
            <person name="Do C.B."/>
            <person name="Ebling H."/>
            <person name="Edwards K."/>
            <person name="Eickbush T."/>
            <person name="Evans J.D."/>
            <person name="Filipski A."/>
            <person name="Findeiss S."/>
            <person name="Freyhult E."/>
            <person name="Fulton L."/>
            <person name="Fulton R."/>
            <person name="Garcia A.C."/>
            <person name="Gardiner A."/>
            <person name="Garfield D.A."/>
            <person name="Garvin B.E."/>
            <person name="Gibson G."/>
            <person name="Gilbert D."/>
            <person name="Gnerre S."/>
            <person name="Godfrey J."/>
            <person name="Good R."/>
            <person name="Gotea V."/>
            <person name="Gravely B."/>
            <person name="Greenberg A.J."/>
            <person name="Griffiths-Jones S."/>
            <person name="Gross S."/>
            <person name="Guigo R."/>
            <person name="Gustafson E.A."/>
            <person name="Haerty W."/>
            <person name="Hahn M.W."/>
            <person name="Halligan D.L."/>
            <person name="Halpern A.L."/>
            <person name="Halter G.M."/>
            <person name="Han M.V."/>
            <person name="Heger A."/>
            <person name="Hillier L."/>
            <person name="Hinrichs A.S."/>
            <person name="Holmes I."/>
            <person name="Hoskins R.A."/>
            <person name="Hubisz M.J."/>
            <person name="Hultmark D."/>
            <person name="Huntley M.A."/>
            <person name="Jaffe D.B."/>
            <person name="Jagadeeshan S."/>
            <person name="Jeck W.R."/>
            <person name="Johnson J."/>
            <person name="Jones C.D."/>
            <person name="Jordan W.C."/>
            <person name="Karpen G.H."/>
            <person name="Kataoka E."/>
            <person name="Keightley P.D."/>
            <person name="Kheradpour P."/>
            <person name="Kirkness E.F."/>
            <person name="Koerich L.B."/>
            <person name="Kristiansen K."/>
            <person name="Kudrna D."/>
            <person name="Kulathinal R.J."/>
            <person name="Kumar S."/>
            <person name="Kwok R."/>
            <person name="Lander E."/>
            <person name="Langley C.H."/>
            <person name="Lapoint R."/>
            <person name="Lazzaro B.P."/>
            <person name="Lee S.J."/>
            <person name="Levesque L."/>
            <person name="Li R."/>
            <person name="Lin C.F."/>
            <person name="Lin M.F."/>
            <person name="Lindblad-Toh K."/>
            <person name="Llopart A."/>
            <person name="Long M."/>
            <person name="Low L."/>
            <person name="Lozovsky E."/>
            <person name="Lu J."/>
            <person name="Luo M."/>
            <person name="Machado C.A."/>
            <person name="Makalowski W."/>
            <person name="Marzo M."/>
            <person name="Matsuda M."/>
            <person name="Matzkin L."/>
            <person name="McAllister B."/>
            <person name="McBride C.S."/>
            <person name="McKernan B."/>
            <person name="McKernan K."/>
            <person name="Mendez-Lago M."/>
            <person name="Minx P."/>
            <person name="Mollenhauer M.U."/>
            <person name="Montooth K."/>
            <person name="Mount S.M."/>
            <person name="Mu X."/>
            <person name="Myers E."/>
            <person name="Negre B."/>
            <person name="Newfeld S."/>
            <person name="Nielsen R."/>
            <person name="Noor M.A."/>
            <person name="O'Grady P."/>
            <person name="Pachter L."/>
            <person name="Papaceit M."/>
            <person name="Parisi M.J."/>
            <person name="Parisi M."/>
            <person name="Parts L."/>
            <person name="Pedersen J.S."/>
            <person name="Pesole G."/>
            <person name="Phillippy A.M."/>
            <person name="Ponting C.P."/>
            <person name="Pop M."/>
            <person name="Porcelli D."/>
            <person name="Powell J.R."/>
            <person name="Prohaska S."/>
            <person name="Pruitt K."/>
            <person name="Puig M."/>
            <person name="Quesneville H."/>
            <person name="Ram K.R."/>
            <person name="Rand D."/>
            <person name="Rasmussen M.D."/>
            <person name="Reed L.K."/>
            <person name="Reenan R."/>
            <person name="Reily A."/>
            <person name="Remington K.A."/>
            <person name="Rieger T.T."/>
            <person name="Ritchie M.G."/>
            <person name="Robin C."/>
            <person name="Rogers Y.H."/>
            <person name="Rohde C."/>
            <person name="Rozas J."/>
            <person name="Rubenfield M.J."/>
            <person name="Ruiz A."/>
            <person name="Russo S."/>
            <person name="Salzberg S.L."/>
            <person name="Sanchez-Gracia A."/>
            <person name="Saranga D.J."/>
            <person name="Sato H."/>
            <person name="Schaeffer S.W."/>
            <person name="Schatz M.C."/>
            <person name="Schlenke T."/>
            <person name="Schwartz R."/>
            <person name="Segarra C."/>
            <person name="Singh R.S."/>
            <person name="Sirot L."/>
            <person name="Sirota M."/>
            <person name="Sisneros N.B."/>
            <person name="Smith C.D."/>
            <person name="Smith T.F."/>
            <person name="Spieth J."/>
            <person name="Stage D.E."/>
            <person name="Stark A."/>
            <person name="Stephan W."/>
            <person name="Strausberg R.L."/>
            <person name="Strempel S."/>
            <person name="Sturgill D."/>
            <person name="Sutton G."/>
            <person name="Sutton G.G."/>
            <person name="Tao W."/>
            <person name="Teichmann S."/>
            <person name="Tobari Y.N."/>
            <person name="Tomimura Y."/>
            <person name="Tsolas J.M."/>
            <person name="Valente V.L."/>
            <person name="Venter E."/>
            <person name="Venter J.C."/>
            <person name="Vicario S."/>
            <person name="Vieira F.G."/>
            <person name="Vilella A.J."/>
            <person name="Villasante A."/>
            <person name="Walenz B."/>
            <person name="Wang J."/>
            <person name="Wasserman M."/>
            <person name="Watts T."/>
            <person name="Wilson D."/>
            <person name="Wilson R.K."/>
            <person name="Wing R.A."/>
            <person name="Wolfner M.F."/>
            <person name="Wong A."/>
            <person name="Wong G.K."/>
            <person name="Wu C.I."/>
            <person name="Wu G."/>
            <person name="Yamamoto D."/>
            <person name="Yang H.P."/>
            <person name="Yang S.P."/>
            <person name="Yorke J.A."/>
            <person name="Yoshida K."/>
            <person name="Zdobnov E."/>
            <person name="Zhang P."/>
            <person name="Zhang Y."/>
            <person name="Zimin A.V."/>
            <person name="Baldwin J."/>
            <person name="Abdouelleil A."/>
            <person name="Abdulkadir J."/>
            <person name="Abebe A."/>
            <person name="Abera B."/>
            <person name="Abreu J."/>
            <person name="Acer S.C."/>
            <person name="Aftuck L."/>
            <person name="Alexander A."/>
            <person name="An P."/>
            <person name="Anderson E."/>
            <person name="Anderson S."/>
            <person name="Arachi H."/>
            <person name="Azer M."/>
            <person name="Bachantsang P."/>
            <person name="Barry A."/>
            <person name="Bayul T."/>
            <person name="Berlin A."/>
            <person name="Bessette D."/>
            <person name="Bloom T."/>
            <person name="Blye J."/>
            <person name="Boguslavskiy L."/>
            <person name="Bonnet C."/>
            <person name="Boukhgalter B."/>
            <person name="Bourzgui I."/>
            <person name="Brown A."/>
            <person name="Cahill P."/>
            <person name="Channer S."/>
            <person name="Cheshatsang Y."/>
            <person name="Chuda L."/>
            <person name="Citroen M."/>
            <person name="Collymore A."/>
            <person name="Cooke P."/>
            <person name="Costello M."/>
            <person name="D'Aco K."/>
            <person name="Daza R."/>
            <person name="De Haan G."/>
            <person name="DeGray S."/>
            <person name="DeMaso C."/>
            <person name="Dhargay N."/>
            <person name="Dooley K."/>
            <person name="Dooley E."/>
            <person name="Doricent M."/>
            <person name="Dorje P."/>
            <person name="Dorjee K."/>
            <person name="Dupes A."/>
            <person name="Elong R."/>
            <person name="Falk J."/>
            <person name="Farina A."/>
            <person name="Faro S."/>
            <person name="Ferguson D."/>
            <person name="Fisher S."/>
            <person name="Foley C.D."/>
            <person name="Franke A."/>
            <person name="Friedrich D."/>
            <person name="Gadbois L."/>
            <person name="Gearin G."/>
            <person name="Gearin C.R."/>
            <person name="Giannoukos G."/>
            <person name="Goode T."/>
            <person name="Graham J."/>
            <person name="Grandbois E."/>
            <person name="Grewal S."/>
            <person name="Gyaltsen K."/>
            <person name="Hafez N."/>
            <person name="Hagos B."/>
            <person name="Hall J."/>
            <person name="Henson C."/>
            <person name="Hollinger A."/>
            <person name="Honan T."/>
            <person name="Huard M.D."/>
            <person name="Hughes L."/>
            <person name="Hurhula B."/>
            <person name="Husby M.E."/>
            <person name="Kamat A."/>
            <person name="Kanga B."/>
            <person name="Kashin S."/>
            <person name="Khazanovich D."/>
            <person name="Kisner P."/>
            <person name="Lance K."/>
            <person name="Lara M."/>
            <person name="Lee W."/>
            <person name="Lennon N."/>
            <person name="Letendre F."/>
            <person name="LeVine R."/>
            <person name="Lipovsky A."/>
            <person name="Liu X."/>
            <person name="Liu J."/>
            <person name="Liu S."/>
            <person name="Lokyitsang T."/>
            <person name="Lokyitsang Y."/>
            <person name="Lubonja R."/>
            <person name="Lui A."/>
            <person name="MacDonald P."/>
            <person name="Magnisalis V."/>
            <person name="Maru K."/>
            <person name="Matthews C."/>
            <person name="McCusker W."/>
            <person name="McDonough S."/>
            <person name="Mehta T."/>
            <person name="Meldrim J."/>
            <person name="Meneus L."/>
            <person name="Mihai O."/>
            <person name="Mihalev A."/>
            <person name="Mihova T."/>
            <person name="Mittelman R."/>
            <person name="Mlenga V."/>
            <person name="Montmayeur A."/>
            <person name="Mulrain L."/>
            <person name="Navidi A."/>
            <person name="Naylor J."/>
            <person name="Negash T."/>
            <person name="Nguyen T."/>
            <person name="Nguyen N."/>
            <person name="Nicol R."/>
            <person name="Norbu C."/>
            <person name="Norbu N."/>
            <person name="Novod N."/>
            <person name="O'Neill B."/>
            <person name="Osman S."/>
            <person name="Markiewicz E."/>
            <person name="Oyono O.L."/>
            <person name="Patti C."/>
            <person name="Phunkhang P."/>
            <person name="Pierre F."/>
            <person name="Priest M."/>
            <person name="Raghuraman S."/>
            <person name="Rege F."/>
            <person name="Reyes R."/>
            <person name="Rise C."/>
            <person name="Rogov P."/>
            <person name="Ross K."/>
            <person name="Ryan E."/>
            <person name="Settipalli S."/>
            <person name="Shea T."/>
            <person name="Sherpa N."/>
            <person name="Shi L."/>
            <person name="Shih D."/>
            <person name="Sparrow T."/>
            <person name="Spaulding J."/>
            <person name="Stalker J."/>
            <person name="Stange-Thomann N."/>
            <person name="Stavropoulos S."/>
            <person name="Stone C."/>
            <person name="Strader C."/>
            <person name="Tesfaye S."/>
            <person name="Thomson T."/>
            <person name="Thoulutsang Y."/>
            <person name="Thoulutsang D."/>
            <person name="Topham K."/>
            <person name="Topping I."/>
            <person name="Tsamla T."/>
            <person name="Vassiliev H."/>
            <person name="Vo A."/>
            <person name="Wangchuk T."/>
            <person name="Wangdi T."/>
            <person name="Weiand M."/>
            <person name="Wilkinson J."/>
            <person name="Wilson A."/>
            <person name="Yadav S."/>
            <person name="Young G."/>
            <person name="Yu Q."/>
            <person name="Zembek L."/>
            <person name="Zhong D."/>
            <person name="Zimmer A."/>
            <person name="Zwirko Z."/>
            <person name="Jaffe D.B."/>
            <person name="Alvarez P."/>
            <person name="Brockman W."/>
            <person name="Butler J."/>
            <person name="Chin C."/>
            <person name="Gnerre S."/>
            <person name="Grabherr M."/>
            <person name="Kleber M."/>
            <person name="Mauceli E."/>
            <person name="MacCallum I."/>
        </authorList>
    </citation>
    <scope>NUCLEOTIDE SEQUENCE [LARGE SCALE GENOMIC DNA]</scope>
    <source>
        <strain evidence="6">Tucson 14030-0811.24</strain>
    </source>
</reference>
<feature type="compositionally biased region" description="Acidic residues" evidence="3">
    <location>
        <begin position="654"/>
        <end position="670"/>
    </location>
</feature>
<feature type="compositionally biased region" description="Low complexity" evidence="3">
    <location>
        <begin position="636"/>
        <end position="653"/>
    </location>
</feature>
<dbReference type="Pfam" id="PF00076">
    <property type="entry name" value="RRM_1"/>
    <property type="match status" value="1"/>
</dbReference>
<feature type="compositionally biased region" description="Low complexity" evidence="3">
    <location>
        <begin position="133"/>
        <end position="149"/>
    </location>
</feature>
<dbReference type="FunFam" id="3.30.70.330:FF:000485">
    <property type="entry name" value="Uncharacterized protein, isoform B"/>
    <property type="match status" value="1"/>
</dbReference>
<dbReference type="InterPro" id="IPR038876">
    <property type="entry name" value="ENOX"/>
</dbReference>
<feature type="compositionally biased region" description="Gly residues" evidence="3">
    <location>
        <begin position="150"/>
        <end position="159"/>
    </location>
</feature>
<feature type="domain" description="RRM" evidence="4">
    <location>
        <begin position="266"/>
        <end position="345"/>
    </location>
</feature>
<dbReference type="GO" id="GO:0003723">
    <property type="term" value="F:RNA binding"/>
    <property type="evidence" value="ECO:0007669"/>
    <property type="project" value="UniProtKB-UniRule"/>
</dbReference>
<dbReference type="PANTHER" id="PTHR16001:SF4">
    <property type="entry name" value="ECTO-NOX DISULFIDE-THIOL EXCHANGER 1-LIKE PROTEIN"/>
    <property type="match status" value="1"/>
</dbReference>
<dbReference type="CDD" id="cd12228">
    <property type="entry name" value="RRM_ENOX"/>
    <property type="match status" value="1"/>
</dbReference>
<evidence type="ECO:0000256" key="1">
    <source>
        <dbReference type="ARBA" id="ARBA00022884"/>
    </source>
</evidence>
<dbReference type="GO" id="GO:0009897">
    <property type="term" value="C:external side of plasma membrane"/>
    <property type="evidence" value="ECO:0007669"/>
    <property type="project" value="InterPro"/>
</dbReference>
<dbReference type="PROSITE" id="PS50102">
    <property type="entry name" value="RRM"/>
    <property type="match status" value="1"/>
</dbReference>
<dbReference type="SMART" id="SM00360">
    <property type="entry name" value="RRM"/>
    <property type="match status" value="1"/>
</dbReference>
<gene>
    <name evidence="5" type="primary">Dwil\GK17355</name>
    <name evidence="5" type="ORF">Dwil_GK17355</name>
</gene>
<evidence type="ECO:0000259" key="4">
    <source>
        <dbReference type="PROSITE" id="PS50102"/>
    </source>
</evidence>
<evidence type="ECO:0000256" key="3">
    <source>
        <dbReference type="SAM" id="MobiDB-lite"/>
    </source>
</evidence>
<dbReference type="GO" id="GO:0016491">
    <property type="term" value="F:oxidoreductase activity"/>
    <property type="evidence" value="ECO:0007669"/>
    <property type="project" value="InterPro"/>
</dbReference>
<dbReference type="InParanoid" id="B4ML32"/>
<dbReference type="PANTHER" id="PTHR16001">
    <property type="entry name" value="ECTO-NOX DISULFIDE-THIOL EXCHANGER"/>
    <property type="match status" value="1"/>
</dbReference>
<dbReference type="OrthoDB" id="10039782at2759"/>
<evidence type="ECO:0000313" key="6">
    <source>
        <dbReference type="Proteomes" id="UP000007798"/>
    </source>
</evidence>